<dbReference type="EMBL" id="FOLQ01000012">
    <property type="protein sequence ID" value="SFE29489.1"/>
    <property type="molecule type" value="Genomic_DNA"/>
</dbReference>
<dbReference type="OrthoDB" id="1122968at2"/>
<protein>
    <submittedName>
        <fullName evidence="1">Uncharacterized protein</fullName>
    </submittedName>
</protein>
<evidence type="ECO:0000313" key="2">
    <source>
        <dbReference type="Proteomes" id="UP000198598"/>
    </source>
</evidence>
<dbReference type="AlphaFoldDB" id="A0A1I1ZCQ0"/>
<dbReference type="Proteomes" id="UP000198598">
    <property type="component" value="Unassembled WGS sequence"/>
</dbReference>
<keyword evidence="2" id="KW-1185">Reference proteome</keyword>
<proteinExistence type="predicted"/>
<accession>A0A1I1ZCQ0</accession>
<organism evidence="1 2">
    <name type="scientific">Spirosoma endophyticum</name>
    <dbReference type="NCBI Taxonomy" id="662367"/>
    <lineage>
        <taxon>Bacteria</taxon>
        <taxon>Pseudomonadati</taxon>
        <taxon>Bacteroidota</taxon>
        <taxon>Cytophagia</taxon>
        <taxon>Cytophagales</taxon>
        <taxon>Cytophagaceae</taxon>
        <taxon>Spirosoma</taxon>
    </lineage>
</organism>
<sequence>MKIETTATEYVIRLNRAAFTTEDIERLLRNLRLQELASQLGGNPEEADQLADELMQQWWNGNPSNA</sequence>
<dbReference type="STRING" id="662367.SAMN05216167_11282"/>
<dbReference type="RefSeq" id="WP_093831073.1">
    <property type="nucleotide sequence ID" value="NZ_FOLQ01000012.1"/>
</dbReference>
<reference evidence="1 2" key="1">
    <citation type="submission" date="2016-10" db="EMBL/GenBank/DDBJ databases">
        <authorList>
            <person name="de Groot N.N."/>
        </authorList>
    </citation>
    <scope>NUCLEOTIDE SEQUENCE [LARGE SCALE GENOMIC DNA]</scope>
    <source>
        <strain evidence="1 2">DSM 26130</strain>
    </source>
</reference>
<name>A0A1I1ZCQ0_9BACT</name>
<gene>
    <name evidence="1" type="ORF">SAMN05216167_11282</name>
</gene>
<evidence type="ECO:0000313" key="1">
    <source>
        <dbReference type="EMBL" id="SFE29489.1"/>
    </source>
</evidence>